<dbReference type="SUPFAM" id="SSF117074">
    <property type="entry name" value="Hypothetical protein PA1324"/>
    <property type="match status" value="2"/>
</dbReference>
<evidence type="ECO:0000256" key="3">
    <source>
        <dbReference type="ARBA" id="ARBA00022729"/>
    </source>
</evidence>
<keyword evidence="7" id="KW-1185">Reference proteome</keyword>
<dbReference type="InterPro" id="IPR033764">
    <property type="entry name" value="Sdr_B"/>
</dbReference>
<dbReference type="KEGG" id="tun:J9260_10490"/>
<protein>
    <submittedName>
        <fullName evidence="6">DUF11 domain-containing protein</fullName>
    </submittedName>
</protein>
<sequence>MSGIVFRDYNSNGIREDTSVAGANNTTGSDAFVEPYVAGVTVELFNNSGSLGIQQTDTNGSYNFTGIPAGPYRVEFKSLRQGDFSSVTGTGNNTSIQFLPSAGGTANFSINYPADYYQQTPILVTPQQIARAYNGSFTDEPALVGIPFSYGSPGGGDPDTVFLPEQPGGSPFTLATHGQIGSTYGTAWDRKNNTLFVSAFQKKHTGFGPEGAGAIYKLNVDPTTGVAGTPSLFVDVADFPGVVVHSYHGADLNLQYDATAASYAGKASLGDMDISDDHRFLYVWVLSGINAPFDNKLLEIETNTGNLTNTWTLPKSLPGSTDPGDIRPMAVKYYRGQVYVGIMNTAETTQNDTDIHAYIYKLDPAQGASATFAKVVQFEPNGSVLNKAIPWITQNVSNAKRQYMFADIEFYGDDIIAGMRDRIGDQGGNDIPGANYNSITEGDVVTLWWDSSSNNYVLENNGSAGSNRPGSNPAWGYPDGEFYWGDGLNDSPLEGFLHREISIGGLAQIPGRHLALTSMNPFNPWNRKTESAGILWLNNNSGSPEKAYRLYDGGLNNDSTFGKANGLGDLEALGTLAPIEIGNRVWLDTNGNGIQDAGENGIPGVSVELRSGASVIATATTAADGTYYFSSATGTDTTSIKYGLTQLQPTTAYTIKFPASVDVSGTTYNLTTANAGGNTLIDSNAPASGEVAVAAVDIPVAGANNHSFDVGYSSMPPPTGCTTITNNVSITQSGVSDPVAGNNSASAAIQANCATPKTDLKLVKTASKTTVRKGDTLTYTLVLENESDVDATGVVVNDKLPSALTYVDHAPATANYNSTSGDWTVGTVPARQTMTLNINTKVN</sequence>
<feature type="domain" description="SD-repeat containing protein B" evidence="5">
    <location>
        <begin position="580"/>
        <end position="631"/>
    </location>
</feature>
<gene>
    <name evidence="6" type="ORF">J9260_10490</name>
</gene>
<keyword evidence="2" id="KW-0964">Secreted</keyword>
<dbReference type="EMBL" id="CP072793">
    <property type="protein sequence ID" value="QTR52175.1"/>
    <property type="molecule type" value="Genomic_DNA"/>
</dbReference>
<dbReference type="NCBIfam" id="TIGR01451">
    <property type="entry name" value="B_ant_repeat"/>
    <property type="match status" value="1"/>
</dbReference>
<reference evidence="6" key="1">
    <citation type="submission" date="2021-04" db="EMBL/GenBank/DDBJ databases">
        <title>Genomics, taxonomy and metabolism of representatives of sulfur bacteria of the genus Thiothrix: Thiothrix fructosivorans QT, Thiothrix unzii A1T and three new species, Thiothrix subterranea sp. nov., Thiothrix litoralis sp. nov. and 'Candidatus Thiothrix anitrata' sp. nov.</title>
        <authorList>
            <person name="Ravin N.V."/>
            <person name="Smolyakov D."/>
            <person name="Rudenko T.S."/>
            <person name="Mardanov A.V."/>
            <person name="Beletsky A.V."/>
            <person name="Markov N.D."/>
            <person name="Fomenkov A.I."/>
            <person name="Roberts R.J."/>
            <person name="Karnachuk O.V."/>
            <person name="Novikov A."/>
            <person name="Grabovich M.Y."/>
        </authorList>
    </citation>
    <scope>NUCLEOTIDE SEQUENCE</scope>
    <source>
        <strain evidence="6">A1</strain>
    </source>
</reference>
<dbReference type="InterPro" id="IPR047589">
    <property type="entry name" value="DUF11_rpt"/>
</dbReference>
<evidence type="ECO:0000259" key="5">
    <source>
        <dbReference type="Pfam" id="PF17210"/>
    </source>
</evidence>
<dbReference type="Pfam" id="PF01345">
    <property type="entry name" value="DUF11"/>
    <property type="match status" value="1"/>
</dbReference>
<evidence type="ECO:0000256" key="2">
    <source>
        <dbReference type="ARBA" id="ARBA00022525"/>
    </source>
</evidence>
<dbReference type="RefSeq" id="WP_210217733.1">
    <property type="nucleotide sequence ID" value="NZ_CP072793.1"/>
</dbReference>
<dbReference type="Gene3D" id="2.60.40.1170">
    <property type="entry name" value="Mu homology domain, subdomain B"/>
    <property type="match status" value="1"/>
</dbReference>
<dbReference type="InterPro" id="IPR001434">
    <property type="entry name" value="OmcB-like_DUF11"/>
</dbReference>
<dbReference type="Proteomes" id="UP000672009">
    <property type="component" value="Chromosome"/>
</dbReference>
<dbReference type="InterPro" id="IPR051417">
    <property type="entry name" value="SDr/BOS_complex"/>
</dbReference>
<feature type="domain" description="DUF11" evidence="4">
    <location>
        <begin position="759"/>
        <end position="842"/>
    </location>
</feature>
<keyword evidence="3" id="KW-0732">Signal</keyword>
<dbReference type="Gene3D" id="2.60.40.10">
    <property type="entry name" value="Immunoglobulins"/>
    <property type="match status" value="2"/>
</dbReference>
<accession>A0A975IH22</accession>
<evidence type="ECO:0000259" key="4">
    <source>
        <dbReference type="Pfam" id="PF01345"/>
    </source>
</evidence>
<dbReference type="InterPro" id="IPR013783">
    <property type="entry name" value="Ig-like_fold"/>
</dbReference>
<feature type="domain" description="SD-repeat containing protein B" evidence="5">
    <location>
        <begin position="25"/>
        <end position="95"/>
    </location>
</feature>
<name>A0A975IH22_9GAMM</name>
<evidence type="ECO:0000313" key="6">
    <source>
        <dbReference type="EMBL" id="QTR52175.1"/>
    </source>
</evidence>
<dbReference type="Pfam" id="PF17210">
    <property type="entry name" value="SdrD_B"/>
    <property type="match status" value="2"/>
</dbReference>
<comment type="subcellular location">
    <subcellularLocation>
        <location evidence="1">Secreted</location>
    </subcellularLocation>
</comment>
<dbReference type="PANTHER" id="PTHR23303">
    <property type="entry name" value="CARBOXYPEPTIDASE REGULATORY REGION-CONTAINING"/>
    <property type="match status" value="1"/>
</dbReference>
<dbReference type="SUPFAM" id="SSF63825">
    <property type="entry name" value="YWTD domain"/>
    <property type="match status" value="1"/>
</dbReference>
<dbReference type="AlphaFoldDB" id="A0A975IH22"/>
<evidence type="ECO:0000256" key="1">
    <source>
        <dbReference type="ARBA" id="ARBA00004613"/>
    </source>
</evidence>
<organism evidence="6 7">
    <name type="scientific">Thiothrix unzii</name>
    <dbReference type="NCBI Taxonomy" id="111769"/>
    <lineage>
        <taxon>Bacteria</taxon>
        <taxon>Pseudomonadati</taxon>
        <taxon>Pseudomonadota</taxon>
        <taxon>Gammaproteobacteria</taxon>
        <taxon>Thiotrichales</taxon>
        <taxon>Thiotrichaceae</taxon>
        <taxon>Thiothrix</taxon>
    </lineage>
</organism>
<dbReference type="GO" id="GO:0005576">
    <property type="term" value="C:extracellular region"/>
    <property type="evidence" value="ECO:0007669"/>
    <property type="project" value="UniProtKB-SubCell"/>
</dbReference>
<proteinExistence type="predicted"/>
<evidence type="ECO:0000313" key="7">
    <source>
        <dbReference type="Proteomes" id="UP000672009"/>
    </source>
</evidence>